<evidence type="ECO:0000313" key="16">
    <source>
        <dbReference type="EMBL" id="PPQ78596.1"/>
    </source>
</evidence>
<proteinExistence type="inferred from homology"/>
<dbReference type="PANTHER" id="PTHR11742:SF55">
    <property type="entry name" value="ENDOPLASMIC RETICULUM MANNOSYL-OLIGOSACCHARIDE 1,2-ALPHA-MANNOSIDASE"/>
    <property type="match status" value="1"/>
</dbReference>
<dbReference type="AlphaFoldDB" id="A0A409WJ93"/>
<keyword evidence="15" id="KW-1133">Transmembrane helix</keyword>
<evidence type="ECO:0000256" key="15">
    <source>
        <dbReference type="SAM" id="Phobius"/>
    </source>
</evidence>
<evidence type="ECO:0000256" key="2">
    <source>
        <dbReference type="ARBA" id="ARBA00004922"/>
    </source>
</evidence>
<dbReference type="EMBL" id="NHYE01005044">
    <property type="protein sequence ID" value="PPQ78596.1"/>
    <property type="molecule type" value="Genomic_DNA"/>
</dbReference>
<dbReference type="InterPro" id="IPR050749">
    <property type="entry name" value="Glycosyl_Hydrolase_47"/>
</dbReference>
<dbReference type="GO" id="GO:0005975">
    <property type="term" value="P:carbohydrate metabolic process"/>
    <property type="evidence" value="ECO:0007669"/>
    <property type="project" value="InterPro"/>
</dbReference>
<feature type="active site" evidence="10">
    <location>
        <position position="306"/>
    </location>
</feature>
<evidence type="ECO:0000256" key="3">
    <source>
        <dbReference type="ARBA" id="ARBA00007658"/>
    </source>
</evidence>
<dbReference type="GO" id="GO:0005509">
    <property type="term" value="F:calcium ion binding"/>
    <property type="evidence" value="ECO:0007669"/>
    <property type="project" value="InterPro"/>
</dbReference>
<reference evidence="16 17" key="1">
    <citation type="journal article" date="2018" name="Evol. Lett.">
        <title>Horizontal gene cluster transfer increased hallucinogenic mushroom diversity.</title>
        <authorList>
            <person name="Reynolds H.T."/>
            <person name="Vijayakumar V."/>
            <person name="Gluck-Thaler E."/>
            <person name="Korotkin H.B."/>
            <person name="Matheny P.B."/>
            <person name="Slot J.C."/>
        </authorList>
    </citation>
    <scope>NUCLEOTIDE SEQUENCE [LARGE SCALE GENOMIC DNA]</scope>
    <source>
        <strain evidence="16 17">SRW20</strain>
    </source>
</reference>
<dbReference type="PRINTS" id="PR00747">
    <property type="entry name" value="GLYHDRLASE47"/>
</dbReference>
<evidence type="ECO:0000256" key="12">
    <source>
        <dbReference type="PIRSR" id="PIRSR601382-3"/>
    </source>
</evidence>
<gene>
    <name evidence="16" type="ORF">CVT26_005314</name>
</gene>
<keyword evidence="15" id="KW-0812">Transmembrane</keyword>
<dbReference type="GO" id="GO:0016020">
    <property type="term" value="C:membrane"/>
    <property type="evidence" value="ECO:0007669"/>
    <property type="project" value="InterPro"/>
</dbReference>
<dbReference type="Proteomes" id="UP000284706">
    <property type="component" value="Unassembled WGS sequence"/>
</dbReference>
<dbReference type="InterPro" id="IPR036026">
    <property type="entry name" value="Seven-hairpin_glycosidases"/>
</dbReference>
<evidence type="ECO:0000256" key="7">
    <source>
        <dbReference type="ARBA" id="ARBA00023157"/>
    </source>
</evidence>
<dbReference type="Pfam" id="PF01532">
    <property type="entry name" value="Glyco_hydro_47"/>
    <property type="match status" value="1"/>
</dbReference>
<feature type="disulfide bond" evidence="12">
    <location>
        <begin position="368"/>
        <end position="402"/>
    </location>
</feature>
<evidence type="ECO:0000256" key="10">
    <source>
        <dbReference type="PIRSR" id="PIRSR601382-1"/>
    </source>
</evidence>
<evidence type="ECO:0000256" key="5">
    <source>
        <dbReference type="ARBA" id="ARBA00022801"/>
    </source>
</evidence>
<keyword evidence="15" id="KW-0472">Membrane</keyword>
<evidence type="ECO:0000256" key="11">
    <source>
        <dbReference type="PIRSR" id="PIRSR601382-2"/>
    </source>
</evidence>
<sequence>MLPTHRPNPATESLSRLSKGSNPFSKFITRWVILICSVVVLLWLARPLFGDMLWDASVFQFYPPVPPPHVRPIRLPPPPTPEEQQVWESRKIEVRDAFKHAWGGYRFRAFPHDELRAVTGDYSDKFNGWGVTLFDSLDTMWIMGLRGEFADAVSSVKDLRFNATMPNHYAPFFETTIRYLGGLLSAYALSGDGTLLWLADEMGQVLVPAFRFTESGLPTYSVNVETGTVKLDRYKQTILFAEAASCQLEFKYLAKLTGRKEYYDRVQRVMELFYNTNVTDGLLTDRWDVKDGTPIGAHYTIGAMSDSGYEYFLKQWLLSGDERALEQYLNSTEGIINNLIYITPTRGLMYAGDLDRGMFLHRFEHLSCFLPGMFALGAATLDLPPETRELHEWIAQGLTYTCTVSYFDQKSGLGPETMVMPYDGIRWIDQVEKWKEEGRVGPPPGLSEPPPEKIPAKRDYTNGWPPDYLLRPETVESIFYLWRTTGDVKWRERGYAIFQAINETARTEYGFASVRGVDKEMSQIDDMPSYFLAETLKYLYLLFDDTHSITFDHWVFNTEAHPIPIFSWTDAERKAFNITS</sequence>
<keyword evidence="6 11" id="KW-0106">Calcium</keyword>
<evidence type="ECO:0000256" key="13">
    <source>
        <dbReference type="RuleBase" id="RU361193"/>
    </source>
</evidence>
<dbReference type="EC" id="3.2.1.-" evidence="13"/>
<dbReference type="OrthoDB" id="8118055at2759"/>
<comment type="catalytic activity">
    <reaction evidence="9">
        <text>N(4)-(alpha-D-Man-(1-&gt;2)-alpha-D-Man-(1-&gt;2)-alpha-D-Man-(1-&gt;3)-[alpha-D-Man-(1-&gt;2)-alpha-D-Man-(1-&gt;3)-[alpha-D-Man-(1-&gt;2)-alpha-D-Man-(1-&gt;6)]-alpha-D-Man-(1-&gt;6)]-beta-D-Man-(1-&gt;4)-beta-D-GlcNAc-(1-&gt;4)-beta-D-GlcNAc)-L-asparaginyl-[protein] (N-glucan mannose isomer 9A1,2,3B1,2,3) + 4 H2O = N(4)-(alpha-D-Man-(1-&gt;3)-[alpha-D-Man-(1-&gt;3)-[alpha-D-Man-(1-&gt;6)]-alpha-D-Man-(1-&gt;6)]-beta-D-Man-(1-&gt;4)-beta-D-GlcNAc-(1-&gt;4)-beta-D-GlcNAc)-L-asparaginyl-[protein] (N-glucan mannose isomer 5A1,2) + 4 beta-D-mannose</text>
        <dbReference type="Rhea" id="RHEA:56008"/>
        <dbReference type="Rhea" id="RHEA-COMP:14356"/>
        <dbReference type="Rhea" id="RHEA-COMP:14367"/>
        <dbReference type="ChEBI" id="CHEBI:15377"/>
        <dbReference type="ChEBI" id="CHEBI:28563"/>
        <dbReference type="ChEBI" id="CHEBI:59087"/>
        <dbReference type="ChEBI" id="CHEBI:139493"/>
        <dbReference type="EC" id="3.2.1.113"/>
    </reaction>
</comment>
<comment type="similarity">
    <text evidence="3 13">Belongs to the glycosyl hydrolase 47 family.</text>
</comment>
<dbReference type="InParanoid" id="A0A409WJ93"/>
<keyword evidence="13" id="KW-0326">Glycosidase</keyword>
<keyword evidence="5 13" id="KW-0378">Hydrolase</keyword>
<evidence type="ECO:0000256" key="1">
    <source>
        <dbReference type="ARBA" id="ARBA00001913"/>
    </source>
</evidence>
<dbReference type="InterPro" id="IPR012341">
    <property type="entry name" value="6hp_glycosidase-like_sf"/>
</dbReference>
<evidence type="ECO:0000313" key="17">
    <source>
        <dbReference type="Proteomes" id="UP000284706"/>
    </source>
</evidence>
<comment type="pathway">
    <text evidence="2">Protein modification; protein glycosylation.</text>
</comment>
<name>A0A409WJ93_9AGAR</name>
<accession>A0A409WJ93</accession>
<dbReference type="Gene3D" id="1.50.10.10">
    <property type="match status" value="1"/>
</dbReference>
<evidence type="ECO:0000256" key="9">
    <source>
        <dbReference type="ARBA" id="ARBA00048605"/>
    </source>
</evidence>
<feature type="active site" description="Proton donor" evidence="10">
    <location>
        <position position="416"/>
    </location>
</feature>
<evidence type="ECO:0000256" key="6">
    <source>
        <dbReference type="ARBA" id="ARBA00022837"/>
    </source>
</evidence>
<protein>
    <recommendedName>
        <fullName evidence="13">alpha-1,2-Mannosidase</fullName>
        <ecNumber evidence="13">3.2.1.-</ecNumber>
    </recommendedName>
</protein>
<feature type="binding site" evidence="11">
    <location>
        <position position="558"/>
    </location>
    <ligand>
        <name>Ca(2+)</name>
        <dbReference type="ChEBI" id="CHEBI:29108"/>
    </ligand>
</feature>
<keyword evidence="17" id="KW-1185">Reference proteome</keyword>
<organism evidence="16 17">
    <name type="scientific">Gymnopilus dilepis</name>
    <dbReference type="NCBI Taxonomy" id="231916"/>
    <lineage>
        <taxon>Eukaryota</taxon>
        <taxon>Fungi</taxon>
        <taxon>Dikarya</taxon>
        <taxon>Basidiomycota</taxon>
        <taxon>Agaricomycotina</taxon>
        <taxon>Agaricomycetes</taxon>
        <taxon>Agaricomycetidae</taxon>
        <taxon>Agaricales</taxon>
        <taxon>Agaricineae</taxon>
        <taxon>Hymenogastraceae</taxon>
        <taxon>Gymnopilus</taxon>
    </lineage>
</organism>
<dbReference type="GO" id="GO:0036503">
    <property type="term" value="P:ERAD pathway"/>
    <property type="evidence" value="ECO:0007669"/>
    <property type="project" value="UniProtKB-ARBA"/>
</dbReference>
<dbReference type="SUPFAM" id="SSF48225">
    <property type="entry name" value="Seven-hairpin glycosidases"/>
    <property type="match status" value="1"/>
</dbReference>
<feature type="transmembrane region" description="Helical" evidence="15">
    <location>
        <begin position="27"/>
        <end position="45"/>
    </location>
</feature>
<keyword evidence="7 12" id="KW-1015">Disulfide bond</keyword>
<dbReference type="InterPro" id="IPR001382">
    <property type="entry name" value="Glyco_hydro_47"/>
</dbReference>
<dbReference type="STRING" id="231916.A0A409WJ93"/>
<evidence type="ECO:0000256" key="4">
    <source>
        <dbReference type="ARBA" id="ARBA00022723"/>
    </source>
</evidence>
<feature type="region of interest" description="Disordered" evidence="14">
    <location>
        <begin position="437"/>
        <end position="457"/>
    </location>
</feature>
<feature type="active site" evidence="10">
    <location>
        <position position="473"/>
    </location>
</feature>
<keyword evidence="4 11" id="KW-0479">Metal-binding</keyword>
<comment type="catalytic activity">
    <reaction evidence="8">
        <text>N(4)-(alpha-D-Man-(1-&gt;2)-alpha-D-Man-(1-&gt;2)-alpha-D-Man-(1-&gt;3)-[alpha-D-Man-(1-&gt;3)-[alpha-D-Man-(1-&gt;2)-alpha-D-Man-(1-&gt;6)]-alpha-D-Man-(1-&gt;6)]-beta-D-Man-(1-&gt;4)-beta-D-GlcNAc-(1-&gt;4)-beta-D-GlcNAc)-L-asparaginyl-[protein] (N-glucan mannose isomer 8A1,2,3B1,3) + 3 H2O = N(4)-(alpha-D-Man-(1-&gt;3)-[alpha-D-Man-(1-&gt;3)-[alpha-D-Man-(1-&gt;6)]-alpha-D-Man-(1-&gt;6)]-beta-D-Man-(1-&gt;4)-beta-D-GlcNAc-(1-&gt;4)-beta-D-GlcNAc)-L-asparaginyl-[protein] (N-glucan mannose isomer 5A1,2) + 3 beta-D-mannose</text>
        <dbReference type="Rhea" id="RHEA:56028"/>
        <dbReference type="Rhea" id="RHEA-COMP:14358"/>
        <dbReference type="Rhea" id="RHEA-COMP:14367"/>
        <dbReference type="ChEBI" id="CHEBI:15377"/>
        <dbReference type="ChEBI" id="CHEBI:28563"/>
        <dbReference type="ChEBI" id="CHEBI:59087"/>
        <dbReference type="ChEBI" id="CHEBI:60628"/>
        <dbReference type="EC" id="3.2.1.113"/>
    </reaction>
</comment>
<feature type="active site" description="Proton donor" evidence="10">
    <location>
        <position position="174"/>
    </location>
</feature>
<evidence type="ECO:0000256" key="14">
    <source>
        <dbReference type="SAM" id="MobiDB-lite"/>
    </source>
</evidence>
<comment type="cofactor">
    <cofactor evidence="1 11">
        <name>Ca(2+)</name>
        <dbReference type="ChEBI" id="CHEBI:29108"/>
    </cofactor>
</comment>
<dbReference type="GO" id="GO:0004571">
    <property type="term" value="F:mannosyl-oligosaccharide 1,2-alpha-mannosidase activity"/>
    <property type="evidence" value="ECO:0007669"/>
    <property type="project" value="UniProtKB-EC"/>
</dbReference>
<dbReference type="PANTHER" id="PTHR11742">
    <property type="entry name" value="MANNOSYL-OLIGOSACCHARIDE ALPHA-1,2-MANNOSIDASE-RELATED"/>
    <property type="match status" value="1"/>
</dbReference>
<comment type="caution">
    <text evidence="16">The sequence shown here is derived from an EMBL/GenBank/DDBJ whole genome shotgun (WGS) entry which is preliminary data.</text>
</comment>
<dbReference type="GO" id="GO:0005783">
    <property type="term" value="C:endoplasmic reticulum"/>
    <property type="evidence" value="ECO:0007669"/>
    <property type="project" value="TreeGrafter"/>
</dbReference>
<evidence type="ECO:0000256" key="8">
    <source>
        <dbReference type="ARBA" id="ARBA00047669"/>
    </source>
</evidence>